<dbReference type="OrthoDB" id="1202744at2"/>
<gene>
    <name evidence="2" type="ORF">FVF61_09320</name>
</gene>
<keyword evidence="1" id="KW-0472">Membrane</keyword>
<reference evidence="2 3" key="1">
    <citation type="submission" date="2019-08" db="EMBL/GenBank/DDBJ databases">
        <title>Formosa sediminis sp. nov., isolated from marine sediment.</title>
        <authorList>
            <person name="Cao W.R."/>
        </authorList>
    </citation>
    <scope>NUCLEOTIDE SEQUENCE [LARGE SCALE GENOMIC DNA]</scope>
    <source>
        <strain evidence="2 3">1494</strain>
    </source>
</reference>
<dbReference type="AlphaFoldDB" id="A0A5D0G4V1"/>
<dbReference type="RefSeq" id="WP_148455606.1">
    <property type="nucleotide sequence ID" value="NZ_VSFC01000050.1"/>
</dbReference>
<dbReference type="EMBL" id="VSFC01000050">
    <property type="protein sequence ID" value="TYA53804.1"/>
    <property type="molecule type" value="Genomic_DNA"/>
</dbReference>
<dbReference type="Proteomes" id="UP000324550">
    <property type="component" value="Unassembled WGS sequence"/>
</dbReference>
<keyword evidence="1" id="KW-1133">Transmembrane helix</keyword>
<protein>
    <recommendedName>
        <fullName evidence="4">Phage holin family protein</fullName>
    </recommendedName>
</protein>
<evidence type="ECO:0000313" key="2">
    <source>
        <dbReference type="EMBL" id="TYA53804.1"/>
    </source>
</evidence>
<evidence type="ECO:0000313" key="3">
    <source>
        <dbReference type="Proteomes" id="UP000324550"/>
    </source>
</evidence>
<feature type="transmembrane region" description="Helical" evidence="1">
    <location>
        <begin position="48"/>
        <end position="70"/>
    </location>
</feature>
<organism evidence="2 3">
    <name type="scientific">Formosa maritima</name>
    <dbReference type="NCBI Taxonomy" id="2592046"/>
    <lineage>
        <taxon>Bacteria</taxon>
        <taxon>Pseudomonadati</taxon>
        <taxon>Bacteroidota</taxon>
        <taxon>Flavobacteriia</taxon>
        <taxon>Flavobacteriales</taxon>
        <taxon>Flavobacteriaceae</taxon>
        <taxon>Formosa</taxon>
    </lineage>
</organism>
<feature type="transmembrane region" description="Helical" evidence="1">
    <location>
        <begin position="76"/>
        <end position="96"/>
    </location>
</feature>
<evidence type="ECO:0000256" key="1">
    <source>
        <dbReference type="SAM" id="Phobius"/>
    </source>
</evidence>
<proteinExistence type="predicted"/>
<evidence type="ECO:0008006" key="4">
    <source>
        <dbReference type="Google" id="ProtNLM"/>
    </source>
</evidence>
<keyword evidence="1" id="KW-0812">Transmembrane</keyword>
<comment type="caution">
    <text evidence="2">The sequence shown here is derived from an EMBL/GenBank/DDBJ whole genome shotgun (WGS) entry which is preliminary data.</text>
</comment>
<keyword evidence="3" id="KW-1185">Reference proteome</keyword>
<accession>A0A5D0G4V1</accession>
<name>A0A5D0G4V1_9FLAO</name>
<sequence length="116" mass="13253">MNILESLNETSGKLTDAGETYIKKTEEYYKLKVFQQIAVSISFVTRGLIIGGVLFLALFFLTFSLAFALGQWLNNFALGYLIVACLFLIVTIILYYNRHYINKKIIQSLSSKFFES</sequence>